<accession>A0A4U0NS21</accession>
<comment type="caution">
    <text evidence="3">The sequence shown here is derived from an EMBL/GenBank/DDBJ whole genome shotgun (WGS) entry which is preliminary data.</text>
</comment>
<dbReference type="RefSeq" id="WP_136739017.1">
    <property type="nucleotide sequence ID" value="NZ_SUMB01000002.1"/>
</dbReference>
<dbReference type="EMBL" id="SUMB01000002">
    <property type="protein sequence ID" value="TJZ57399.1"/>
    <property type="molecule type" value="Genomic_DNA"/>
</dbReference>
<dbReference type="SUPFAM" id="SSF56059">
    <property type="entry name" value="Glutathione synthetase ATP-binding domain-like"/>
    <property type="match status" value="1"/>
</dbReference>
<keyword evidence="4" id="KW-1185">Reference proteome</keyword>
<dbReference type="Proteomes" id="UP000308697">
    <property type="component" value="Unassembled WGS sequence"/>
</dbReference>
<sequence length="249" mass="27358">MPFVNDVTGILMLGNKTNLDTVVPPGHLPRTLISHSFDQLWAHYQREPGATWLVKPTDADAGADVYLLRPGSSNNRVLLQSMTGNTGVTELLTKGGLRGFGNRYCALQEYHPHTDEKRVILAAGRPVAQQLHRLAPDEHRGNTAHRVHCAETALTADEQQLCERIGRRLARHGIRFAGIDLAHPYVFEVNLVNPGGLDERVALGLPDRSPDILQALLDQARRDFSRDAPGDFPDEVPSDHPGDDPGGLQ</sequence>
<name>A0A4U0NS21_9ACTN</name>
<proteinExistence type="predicted"/>
<dbReference type="GO" id="GO:0004363">
    <property type="term" value="F:glutathione synthase activity"/>
    <property type="evidence" value="ECO:0007669"/>
    <property type="project" value="InterPro"/>
</dbReference>
<dbReference type="InterPro" id="IPR013815">
    <property type="entry name" value="ATP_grasp_subdomain_1"/>
</dbReference>
<organism evidence="3 4">
    <name type="scientific">Streptomyces piniterrae</name>
    <dbReference type="NCBI Taxonomy" id="2571125"/>
    <lineage>
        <taxon>Bacteria</taxon>
        <taxon>Bacillati</taxon>
        <taxon>Actinomycetota</taxon>
        <taxon>Actinomycetes</taxon>
        <taxon>Kitasatosporales</taxon>
        <taxon>Streptomycetaceae</taxon>
        <taxon>Streptomyces</taxon>
    </lineage>
</organism>
<dbReference type="Gene3D" id="3.30.470.20">
    <property type="entry name" value="ATP-grasp fold, B domain"/>
    <property type="match status" value="1"/>
</dbReference>
<dbReference type="Pfam" id="PF02955">
    <property type="entry name" value="GSH-S_ATP"/>
    <property type="match status" value="1"/>
</dbReference>
<dbReference type="OrthoDB" id="3594003at2"/>
<evidence type="ECO:0000313" key="3">
    <source>
        <dbReference type="EMBL" id="TJZ57399.1"/>
    </source>
</evidence>
<protein>
    <recommendedName>
        <fullName evidence="2">Prokaryotic glutathione synthetase ATP-binding domain-containing protein</fullName>
    </recommendedName>
</protein>
<feature type="domain" description="Prokaryotic glutathione synthetase ATP-binding" evidence="2">
    <location>
        <begin position="26"/>
        <end position="199"/>
    </location>
</feature>
<evidence type="ECO:0000259" key="2">
    <source>
        <dbReference type="Pfam" id="PF02955"/>
    </source>
</evidence>
<feature type="region of interest" description="Disordered" evidence="1">
    <location>
        <begin position="219"/>
        <end position="249"/>
    </location>
</feature>
<gene>
    <name evidence="3" type="ORF">FCH28_08235</name>
</gene>
<evidence type="ECO:0000256" key="1">
    <source>
        <dbReference type="SAM" id="MobiDB-lite"/>
    </source>
</evidence>
<dbReference type="Gene3D" id="3.30.1490.20">
    <property type="entry name" value="ATP-grasp fold, A domain"/>
    <property type="match status" value="1"/>
</dbReference>
<evidence type="ECO:0000313" key="4">
    <source>
        <dbReference type="Proteomes" id="UP000308697"/>
    </source>
</evidence>
<dbReference type="GO" id="GO:0005524">
    <property type="term" value="F:ATP binding"/>
    <property type="evidence" value="ECO:0007669"/>
    <property type="project" value="InterPro"/>
</dbReference>
<dbReference type="AlphaFoldDB" id="A0A4U0NS21"/>
<dbReference type="InterPro" id="IPR004218">
    <property type="entry name" value="GSHS_ATP-bd"/>
</dbReference>
<reference evidence="3 4" key="1">
    <citation type="submission" date="2019-04" db="EMBL/GenBank/DDBJ databases">
        <title>Streptomyces piniterrae sp. nov., a heliquinomycin-producing actinomycete isolated from rhizosphere soil of Pinus yunnanensis.</title>
        <authorList>
            <person name="Zhuang X."/>
            <person name="Zhao J."/>
        </authorList>
    </citation>
    <scope>NUCLEOTIDE SEQUENCE [LARGE SCALE GENOMIC DNA]</scope>
    <source>
        <strain evidence="4">jys28</strain>
    </source>
</reference>
<feature type="compositionally biased region" description="Basic and acidic residues" evidence="1">
    <location>
        <begin position="219"/>
        <end position="229"/>
    </location>
</feature>